<reference evidence="2" key="1">
    <citation type="submission" date="2016-11" db="UniProtKB">
        <authorList>
            <consortium name="WormBaseParasite"/>
        </authorList>
    </citation>
    <scope>IDENTIFICATION</scope>
    <source>
        <strain evidence="2">KR3021</strain>
    </source>
</reference>
<organism evidence="1 2">
    <name type="scientific">Rhabditophanes sp. KR3021</name>
    <dbReference type="NCBI Taxonomy" id="114890"/>
    <lineage>
        <taxon>Eukaryota</taxon>
        <taxon>Metazoa</taxon>
        <taxon>Ecdysozoa</taxon>
        <taxon>Nematoda</taxon>
        <taxon>Chromadorea</taxon>
        <taxon>Rhabditida</taxon>
        <taxon>Tylenchina</taxon>
        <taxon>Panagrolaimomorpha</taxon>
        <taxon>Strongyloidoidea</taxon>
        <taxon>Alloionematidae</taxon>
        <taxon>Rhabditophanes</taxon>
    </lineage>
</organism>
<evidence type="ECO:0000313" key="2">
    <source>
        <dbReference type="WBParaSite" id="RSKR_0000624300.1"/>
    </source>
</evidence>
<evidence type="ECO:0000313" key="1">
    <source>
        <dbReference type="Proteomes" id="UP000095286"/>
    </source>
</evidence>
<protein>
    <submittedName>
        <fullName evidence="2">VM domain-containing protein</fullName>
    </submittedName>
</protein>
<dbReference type="Proteomes" id="UP000095286">
    <property type="component" value="Unplaced"/>
</dbReference>
<sequence>MKFSTVILPIVFAQLSNACLGGGGMGLGLPGLGGGSECCGQSIPPPPPMIAPGCGVPANPCASHQMQGAPQMIGGSSQSSYPSPPLGQGAFVSGPKLSGYAPANSVYVAPANGPSPSAAAYQSPPSTATFNVPPAAASPSAASTYTTGK</sequence>
<accession>A0AC35TZQ9</accession>
<name>A0AC35TZQ9_9BILA</name>
<proteinExistence type="predicted"/>
<dbReference type="WBParaSite" id="RSKR_0000624300.1">
    <property type="protein sequence ID" value="RSKR_0000624300.1"/>
    <property type="gene ID" value="RSKR_0000624300"/>
</dbReference>